<dbReference type="SUPFAM" id="SSF50341">
    <property type="entry name" value="CheW-like"/>
    <property type="match status" value="1"/>
</dbReference>
<sequence length="273" mass="30424">MARIVLIEDSPTDRAVFTQWLRRAGHEVLEADNAEDGLQLVRDQVPQLVLMDVVLPGMSGFQATRAMARDAAIKHIPVIIVSTKAMETDKAWGLRQGAADYIVKPPREEELIARINELLPGRQFAQDLWRGVGFRVGQRRLVSDFREVVEIVPMPPVTPVPCAQPWLLGVGNLRGNLFPVVDLKYFLEGARTVQQEGQRVLIMRQAGGDVALTIDELFGQRSFELTQQIEAGSLAEGRYGHFVDRAFHADGNDWGVFSLSLLSRTPEFRQAAA</sequence>
<dbReference type="GO" id="GO:0000160">
    <property type="term" value="P:phosphorelay signal transduction system"/>
    <property type="evidence" value="ECO:0007669"/>
    <property type="project" value="InterPro"/>
</dbReference>
<dbReference type="Pfam" id="PF01584">
    <property type="entry name" value="CheW"/>
    <property type="match status" value="1"/>
</dbReference>
<comment type="function">
    <text evidence="2">Required for stress adaptation, morphogenesis and virulence.</text>
</comment>
<feature type="domain" description="Response regulatory" evidence="5">
    <location>
        <begin position="3"/>
        <end position="119"/>
    </location>
</feature>
<evidence type="ECO:0000259" key="6">
    <source>
        <dbReference type="PROSITE" id="PS50851"/>
    </source>
</evidence>
<dbReference type="PANTHER" id="PTHR44591">
    <property type="entry name" value="STRESS RESPONSE REGULATOR PROTEIN 1"/>
    <property type="match status" value="1"/>
</dbReference>
<dbReference type="SMART" id="SM00260">
    <property type="entry name" value="CheW"/>
    <property type="match status" value="1"/>
</dbReference>
<evidence type="ECO:0000259" key="5">
    <source>
        <dbReference type="PROSITE" id="PS50110"/>
    </source>
</evidence>
<reference evidence="7" key="1">
    <citation type="submission" date="2022-10" db="EMBL/GenBank/DDBJ databases">
        <title>Culturing micro-colonial fungi from biological soil crusts in the Mojave desert and describing Neophaeococcomyces mojavensis, and introducing the new genera and species Taxawa tesnikishii.</title>
        <authorList>
            <person name="Kurbessoian T."/>
            <person name="Stajich J.E."/>
        </authorList>
    </citation>
    <scope>NUCLEOTIDE SEQUENCE</scope>
    <source>
        <strain evidence="7">TK_35</strain>
    </source>
</reference>
<dbReference type="Gene3D" id="2.40.50.180">
    <property type="entry name" value="CheA-289, Domain 4"/>
    <property type="match status" value="1"/>
</dbReference>
<gene>
    <name evidence="7" type="ORF">H2204_007948</name>
</gene>
<dbReference type="PANTHER" id="PTHR44591:SF20">
    <property type="entry name" value="PROTEIN PILH"/>
    <property type="match status" value="1"/>
</dbReference>
<dbReference type="SMART" id="SM00448">
    <property type="entry name" value="REC"/>
    <property type="match status" value="1"/>
</dbReference>
<name>A0AA39CV45_9EURO</name>
<dbReference type="Pfam" id="PF00072">
    <property type="entry name" value="Response_reg"/>
    <property type="match status" value="1"/>
</dbReference>
<dbReference type="PROSITE" id="PS50110">
    <property type="entry name" value="RESPONSE_REGULATORY"/>
    <property type="match status" value="1"/>
</dbReference>
<organism evidence="7">
    <name type="scientific">Knufia peltigerae</name>
    <dbReference type="NCBI Taxonomy" id="1002370"/>
    <lineage>
        <taxon>Eukaryota</taxon>
        <taxon>Fungi</taxon>
        <taxon>Dikarya</taxon>
        <taxon>Ascomycota</taxon>
        <taxon>Pezizomycotina</taxon>
        <taxon>Eurotiomycetes</taxon>
        <taxon>Chaetothyriomycetidae</taxon>
        <taxon>Chaetothyriales</taxon>
        <taxon>Trichomeriaceae</taxon>
        <taxon>Knufia</taxon>
    </lineage>
</organism>
<dbReference type="Gene3D" id="3.40.50.2300">
    <property type="match status" value="1"/>
</dbReference>
<dbReference type="PROSITE" id="PS50851">
    <property type="entry name" value="CHEW"/>
    <property type="match status" value="1"/>
</dbReference>
<accession>A0AA39CV45</accession>
<dbReference type="AlphaFoldDB" id="A0AA39CV45"/>
<dbReference type="InterPro" id="IPR001789">
    <property type="entry name" value="Sig_transdc_resp-reg_receiver"/>
</dbReference>
<feature type="modified residue" description="4-aspartylphosphate" evidence="4">
    <location>
        <position position="52"/>
    </location>
</feature>
<keyword evidence="1 4" id="KW-0597">Phosphoprotein</keyword>
<evidence type="ECO:0000256" key="1">
    <source>
        <dbReference type="ARBA" id="ARBA00022553"/>
    </source>
</evidence>
<evidence type="ECO:0000256" key="4">
    <source>
        <dbReference type="PROSITE-ProRule" id="PRU00169"/>
    </source>
</evidence>
<dbReference type="SUPFAM" id="SSF52172">
    <property type="entry name" value="CheY-like"/>
    <property type="match status" value="1"/>
</dbReference>
<proteinExistence type="predicted"/>
<evidence type="ECO:0000256" key="3">
    <source>
        <dbReference type="ARBA" id="ARBA00040436"/>
    </source>
</evidence>
<dbReference type="InterPro" id="IPR011006">
    <property type="entry name" value="CheY-like_superfamily"/>
</dbReference>
<comment type="caution">
    <text evidence="7">The sequence shown here is derived from an EMBL/GenBank/DDBJ whole genome shotgun (WGS) entry which is preliminary data.</text>
</comment>
<protein>
    <recommendedName>
        <fullName evidence="3">Stress response regulator protein 1</fullName>
    </recommendedName>
</protein>
<evidence type="ECO:0000313" key="7">
    <source>
        <dbReference type="EMBL" id="KAJ9631502.1"/>
    </source>
</evidence>
<evidence type="ECO:0000256" key="2">
    <source>
        <dbReference type="ARBA" id="ARBA00037668"/>
    </source>
</evidence>
<dbReference type="InterPro" id="IPR036061">
    <property type="entry name" value="CheW-like_dom_sf"/>
</dbReference>
<feature type="domain" description="CheW-like" evidence="6">
    <location>
        <begin position="128"/>
        <end position="268"/>
    </location>
</feature>
<dbReference type="InterPro" id="IPR050595">
    <property type="entry name" value="Bact_response_regulator"/>
</dbReference>
<dbReference type="InterPro" id="IPR002545">
    <property type="entry name" value="CheW-lke_dom"/>
</dbReference>
<dbReference type="EMBL" id="JAPDRN010000056">
    <property type="protein sequence ID" value="KAJ9631502.1"/>
    <property type="molecule type" value="Genomic_DNA"/>
</dbReference>